<dbReference type="KEGG" id="hty:BN2458_PEG0019"/>
<dbReference type="AlphaFoldDB" id="A0A0S4PSI4"/>
<keyword evidence="1" id="KW-0472">Membrane</keyword>
<protein>
    <submittedName>
        <fullName evidence="2">Uncharacterized protein</fullName>
    </submittedName>
</protein>
<organism evidence="2 3">
    <name type="scientific">Helicobacter typhlonius</name>
    <dbReference type="NCBI Taxonomy" id="76936"/>
    <lineage>
        <taxon>Bacteria</taxon>
        <taxon>Pseudomonadati</taxon>
        <taxon>Campylobacterota</taxon>
        <taxon>Epsilonproteobacteria</taxon>
        <taxon>Campylobacterales</taxon>
        <taxon>Helicobacteraceae</taxon>
        <taxon>Helicobacter</taxon>
    </lineage>
</organism>
<keyword evidence="1" id="KW-1133">Transmembrane helix</keyword>
<dbReference type="Proteomes" id="UP000064525">
    <property type="component" value="Chromosome I"/>
</dbReference>
<evidence type="ECO:0000313" key="2">
    <source>
        <dbReference type="EMBL" id="CUU38906.1"/>
    </source>
</evidence>
<proteinExistence type="predicted"/>
<feature type="transmembrane region" description="Helical" evidence="1">
    <location>
        <begin position="12"/>
        <end position="41"/>
    </location>
</feature>
<dbReference type="PATRIC" id="fig|76936.10.peg.18"/>
<keyword evidence="1" id="KW-0812">Transmembrane</keyword>
<gene>
    <name evidence="2" type="ORF">BN2458_PEG0019</name>
</gene>
<name>A0A0S4PSI4_9HELI</name>
<sequence>MKVELCYFCLYFLHYSFLCIFVNFLPIFLLLKVPISFLIFLI</sequence>
<dbReference type="EMBL" id="LN907858">
    <property type="protein sequence ID" value="CUU38906.1"/>
    <property type="molecule type" value="Genomic_DNA"/>
</dbReference>
<reference evidence="3" key="1">
    <citation type="submission" date="2015-11" db="EMBL/GenBank/DDBJ databases">
        <authorList>
            <person name="Anvar S.Y."/>
        </authorList>
    </citation>
    <scope>NUCLEOTIDE SEQUENCE [LARGE SCALE GENOMIC DNA]</scope>
</reference>
<accession>A0A0S4PSI4</accession>
<evidence type="ECO:0000256" key="1">
    <source>
        <dbReference type="SAM" id="Phobius"/>
    </source>
</evidence>
<evidence type="ECO:0000313" key="3">
    <source>
        <dbReference type="Proteomes" id="UP000064525"/>
    </source>
</evidence>